<keyword evidence="2" id="KW-0732">Signal</keyword>
<dbReference type="AlphaFoldDB" id="A0A1S2L549"/>
<name>A0A1S2L549_9BACI</name>
<dbReference type="PROSITE" id="PS51257">
    <property type="entry name" value="PROKAR_LIPOPROTEIN"/>
    <property type="match status" value="1"/>
</dbReference>
<reference evidence="4" key="4">
    <citation type="submission" date="2020-10" db="EMBL/GenBank/DDBJ databases">
        <authorList>
            <person name="Bassil N.M."/>
            <person name="Lloyd J.R."/>
        </authorList>
    </citation>
    <scope>NUCLEOTIDE SEQUENCE</scope>
    <source>
        <strain evidence="4">NB2006</strain>
    </source>
</reference>
<feature type="chain" id="PRO_5038219840" description="Lipoprotein" evidence="2">
    <location>
        <begin position="23"/>
        <end position="145"/>
    </location>
</feature>
<feature type="coiled-coil region" evidence="1">
    <location>
        <begin position="63"/>
        <end position="113"/>
    </location>
</feature>
<dbReference type="RefSeq" id="WP_071318820.1">
    <property type="nucleotide sequence ID" value="NZ_CP063356.2"/>
</dbReference>
<protein>
    <recommendedName>
        <fullName evidence="6">Lipoprotein</fullName>
    </recommendedName>
</protein>
<evidence type="ECO:0000256" key="2">
    <source>
        <dbReference type="SAM" id="SignalP"/>
    </source>
</evidence>
<dbReference type="OrthoDB" id="2607309at2"/>
<feature type="signal peptide" evidence="2">
    <location>
        <begin position="1"/>
        <end position="22"/>
    </location>
</feature>
<accession>A0A1S2L549</accession>
<keyword evidence="5" id="KW-1185">Reference proteome</keyword>
<keyword evidence="1" id="KW-0175">Coiled coil</keyword>
<sequence>MRKTIISMTILFSIFLSGCSLLEEVNNSLDYVDKATDLINTWDDFGQEAPQMIQEAVANPEIKAALEEKLSALLVEVKEFNLTEAPAIAEEIHQKLVEKNEELTTIIENAMTNGELKLTELENSPLFSLISEVTRLMNAIEDLGL</sequence>
<dbReference type="EMBL" id="CP063356">
    <property type="protein sequence ID" value="QOY36669.1"/>
    <property type="molecule type" value="Genomic_DNA"/>
</dbReference>
<organism evidence="3 5">
    <name type="scientific">Anaerobacillus isosaccharinicus</name>
    <dbReference type="NCBI Taxonomy" id="1532552"/>
    <lineage>
        <taxon>Bacteria</taxon>
        <taxon>Bacillati</taxon>
        <taxon>Bacillota</taxon>
        <taxon>Bacilli</taxon>
        <taxon>Bacillales</taxon>
        <taxon>Bacillaceae</taxon>
        <taxon>Anaerobacillus</taxon>
    </lineage>
</organism>
<dbReference type="Pfam" id="PF19903">
    <property type="entry name" value="DUF6376"/>
    <property type="match status" value="1"/>
</dbReference>
<gene>
    <name evidence="4" type="ORF">AWH56_003060</name>
    <name evidence="3" type="ORF">AWH56_20515</name>
</gene>
<dbReference type="InterPro" id="IPR045956">
    <property type="entry name" value="DUF6376"/>
</dbReference>
<dbReference type="EMBL" id="LQXD01000173">
    <property type="protein sequence ID" value="OIJ07466.1"/>
    <property type="molecule type" value="Genomic_DNA"/>
</dbReference>
<reference evidence="4 5" key="3">
    <citation type="journal article" date="2019" name="Int. J. Syst. Evol. Microbiol.">
        <title>Anaerobacillus isosaccharinicus sp. nov., an alkaliphilic bacterium which degrades isosaccharinic acid.</title>
        <authorList>
            <person name="Bassil N.M."/>
            <person name="Lloyd J.R."/>
        </authorList>
    </citation>
    <scope>NUCLEOTIDE SEQUENCE [LARGE SCALE GENOMIC DNA]</scope>
    <source>
        <strain evidence="4 5">NB2006</strain>
    </source>
</reference>
<evidence type="ECO:0000313" key="3">
    <source>
        <dbReference type="EMBL" id="OIJ07466.1"/>
    </source>
</evidence>
<evidence type="ECO:0000256" key="1">
    <source>
        <dbReference type="SAM" id="Coils"/>
    </source>
</evidence>
<reference evidence="4 5" key="2">
    <citation type="journal article" date="2017" name="Genome Announc.">
        <title>Draft Genome Sequences of Four Alkaliphilic Bacteria Belonging to the Anaerobacillus Genus.</title>
        <authorList>
            <person name="Bassil N.M."/>
            <person name="Lloyd J.R."/>
        </authorList>
    </citation>
    <scope>NUCLEOTIDE SEQUENCE [LARGE SCALE GENOMIC DNA]</scope>
    <source>
        <strain evidence="4 5">NB2006</strain>
    </source>
</reference>
<reference evidence="3 5" key="1">
    <citation type="submission" date="2016-10" db="EMBL/GenBank/DDBJ databases">
        <title>Draft genome sequences of four alkaliphilic bacteria belonging to the Anaerobacillus genus.</title>
        <authorList>
            <person name="Bassil N.M."/>
            <person name="Lloyd J.R."/>
        </authorList>
    </citation>
    <scope>NUCLEOTIDE SEQUENCE [LARGE SCALE GENOMIC DNA]</scope>
    <source>
        <strain evidence="3 5">NB2006</strain>
    </source>
</reference>
<evidence type="ECO:0000313" key="5">
    <source>
        <dbReference type="Proteomes" id="UP000180175"/>
    </source>
</evidence>
<dbReference type="KEGG" id="aia:AWH56_003060"/>
<evidence type="ECO:0000313" key="4">
    <source>
        <dbReference type="EMBL" id="QOY36669.1"/>
    </source>
</evidence>
<proteinExistence type="predicted"/>
<evidence type="ECO:0008006" key="6">
    <source>
        <dbReference type="Google" id="ProtNLM"/>
    </source>
</evidence>
<dbReference type="Proteomes" id="UP000180175">
    <property type="component" value="Chromosome"/>
</dbReference>